<dbReference type="Proteomes" id="UP001162029">
    <property type="component" value="Unassembled WGS sequence"/>
</dbReference>
<organism evidence="2 3">
    <name type="scientific">Peronospora destructor</name>
    <dbReference type="NCBI Taxonomy" id="86335"/>
    <lineage>
        <taxon>Eukaryota</taxon>
        <taxon>Sar</taxon>
        <taxon>Stramenopiles</taxon>
        <taxon>Oomycota</taxon>
        <taxon>Peronosporomycetes</taxon>
        <taxon>Peronosporales</taxon>
        <taxon>Peronosporaceae</taxon>
        <taxon>Peronospora</taxon>
    </lineage>
</organism>
<protein>
    <submittedName>
        <fullName evidence="2">Uncharacterized protein</fullName>
    </submittedName>
</protein>
<evidence type="ECO:0000313" key="3">
    <source>
        <dbReference type="Proteomes" id="UP001162029"/>
    </source>
</evidence>
<name>A0AAV0U0P6_9STRA</name>
<accession>A0AAV0U0P6</accession>
<gene>
    <name evidence="2" type="ORF">PDE001_LOCUS4136</name>
</gene>
<feature type="region of interest" description="Disordered" evidence="1">
    <location>
        <begin position="80"/>
        <end position="126"/>
    </location>
</feature>
<sequence length="126" mass="13922">MVSLEIKNLGVVNKFLGLRIMLDDQAGYVLDQEDTIDLLLKDHGLDSANGARTSIGDVAMKWMRKVLICWLLLRTDKQALSTSRDKTNAQADDEGLEGLEDGKKSCSISEGDEDADVEYQQCKSAK</sequence>
<proteinExistence type="predicted"/>
<evidence type="ECO:0000256" key="1">
    <source>
        <dbReference type="SAM" id="MobiDB-lite"/>
    </source>
</evidence>
<comment type="caution">
    <text evidence="2">The sequence shown here is derived from an EMBL/GenBank/DDBJ whole genome shotgun (WGS) entry which is preliminary data.</text>
</comment>
<evidence type="ECO:0000313" key="2">
    <source>
        <dbReference type="EMBL" id="CAI5728907.1"/>
    </source>
</evidence>
<dbReference type="EMBL" id="CANTFM010000721">
    <property type="protein sequence ID" value="CAI5728907.1"/>
    <property type="molecule type" value="Genomic_DNA"/>
</dbReference>
<dbReference type="AlphaFoldDB" id="A0AAV0U0P6"/>
<keyword evidence="3" id="KW-1185">Reference proteome</keyword>
<reference evidence="2" key="1">
    <citation type="submission" date="2022-12" db="EMBL/GenBank/DDBJ databases">
        <authorList>
            <person name="Webb A."/>
        </authorList>
    </citation>
    <scope>NUCLEOTIDE SEQUENCE</scope>
    <source>
        <strain evidence="2">Pd1</strain>
    </source>
</reference>